<reference evidence="1" key="1">
    <citation type="journal article" date="2020" name="Nature">
        <title>Giant virus diversity and host interactions through global metagenomics.</title>
        <authorList>
            <person name="Schulz F."/>
            <person name="Roux S."/>
            <person name="Paez-Espino D."/>
            <person name="Jungbluth S."/>
            <person name="Walsh D.A."/>
            <person name="Denef V.J."/>
            <person name="McMahon K.D."/>
            <person name="Konstantinidis K.T."/>
            <person name="Eloe-Fadrosh E.A."/>
            <person name="Kyrpides N.C."/>
            <person name="Woyke T."/>
        </authorList>
    </citation>
    <scope>NUCLEOTIDE SEQUENCE</scope>
    <source>
        <strain evidence="1">GVMAG-M-3300026093-6</strain>
    </source>
</reference>
<dbReference type="AlphaFoldDB" id="A0A6C0JCH0"/>
<evidence type="ECO:0000313" key="1">
    <source>
        <dbReference type="EMBL" id="QHU03332.1"/>
    </source>
</evidence>
<accession>A0A6C0JCH0</accession>
<proteinExistence type="predicted"/>
<sequence>MVNATVKATFTGSQKALEGFMKQVSAIKTSVKMDFSSLSLSNTQDSTCKSKTSSHGNKLSLMEFKSKYALSMSKYSSRSVLLKTHKKVDEADKVFKSDELDKPLYYQERLKGWITSLDNEKYFSKTKVSLAKTKHNSLEDLINKYDLQIVHDDDQLYDTVSSRVLYLQSVTDKNPKNKSDYVFKHPELKYGLFFKEDFEVWQTTVANKTVLEKYTKTMENSDDDDYSYNDELSEMSSTASEEFDDTLSHLTFENYGKGLLMRPKKSDAHYGQKYFYGGYWNKTLGGWVFSKSKKSTLEDMGACYSS</sequence>
<name>A0A6C0JCH0_9ZZZZ</name>
<organism evidence="1">
    <name type="scientific">viral metagenome</name>
    <dbReference type="NCBI Taxonomy" id="1070528"/>
    <lineage>
        <taxon>unclassified sequences</taxon>
        <taxon>metagenomes</taxon>
        <taxon>organismal metagenomes</taxon>
    </lineage>
</organism>
<protein>
    <submittedName>
        <fullName evidence="1">Uncharacterized protein</fullName>
    </submittedName>
</protein>
<dbReference type="EMBL" id="MN740374">
    <property type="protein sequence ID" value="QHU03332.1"/>
    <property type="molecule type" value="Genomic_DNA"/>
</dbReference>